<dbReference type="Proteomes" id="UP000233256">
    <property type="component" value="Unassembled WGS sequence"/>
</dbReference>
<accession>A0A2N1PI69</accession>
<sequence length="231" mass="26845">MKRILIFLIFLISITFLYYTIEIVAAKKDIPELLNKYRSKDIIKFDISNLSKRQIDILLKVQDPGFYNHKGVDFQTPGNGLTTISQSIVKKMFFENFKPGIQKIKQTLIAKFVVHPLISKTEQLNIFINTCWFEKDCVGIGSAARYYYNKNISDLTDDEYISIIAMISSPVAFNILKRPESNKERVRRIKLLMEGKYKPKGLMDQFYGCLSEDEQKSVAPASYFEKFYNEN</sequence>
<dbReference type="EMBL" id="PGXC01000072">
    <property type="protein sequence ID" value="PKK88037.1"/>
    <property type="molecule type" value="Genomic_DNA"/>
</dbReference>
<dbReference type="GO" id="GO:0008955">
    <property type="term" value="F:peptidoglycan glycosyltransferase activity"/>
    <property type="evidence" value="ECO:0007669"/>
    <property type="project" value="TreeGrafter"/>
</dbReference>
<dbReference type="Gene3D" id="1.10.3810.10">
    <property type="entry name" value="Biosynthetic peptidoglycan transglycosylase-like"/>
    <property type="match status" value="1"/>
</dbReference>
<dbReference type="SUPFAM" id="SSF53955">
    <property type="entry name" value="Lysozyme-like"/>
    <property type="match status" value="1"/>
</dbReference>
<comment type="caution">
    <text evidence="3">The sequence shown here is derived from an EMBL/GenBank/DDBJ whole genome shotgun (WGS) entry which is preliminary data.</text>
</comment>
<dbReference type="InterPro" id="IPR050396">
    <property type="entry name" value="Glycosyltr_51/Transpeptidase"/>
</dbReference>
<protein>
    <recommendedName>
        <fullName evidence="2">Glycosyl transferase family 51 domain-containing protein</fullName>
    </recommendedName>
</protein>
<dbReference type="AlphaFoldDB" id="A0A2N1PI69"/>
<dbReference type="InterPro" id="IPR023346">
    <property type="entry name" value="Lysozyme-like_dom_sf"/>
</dbReference>
<proteinExistence type="predicted"/>
<gene>
    <name evidence="3" type="ORF">CVV64_20515</name>
</gene>
<reference evidence="3 4" key="1">
    <citation type="journal article" date="2017" name="ISME J.">
        <title>Potential for microbial H2 and metal transformations associated with novel bacteria and archaea in deep terrestrial subsurface sediments.</title>
        <authorList>
            <person name="Hernsdorf A.W."/>
            <person name="Amano Y."/>
            <person name="Miyakawa K."/>
            <person name="Ise K."/>
            <person name="Suzuki Y."/>
            <person name="Anantharaman K."/>
            <person name="Probst A."/>
            <person name="Burstein D."/>
            <person name="Thomas B.C."/>
            <person name="Banfield J.F."/>
        </authorList>
    </citation>
    <scope>NUCLEOTIDE SEQUENCE [LARGE SCALE GENOMIC DNA]</scope>
    <source>
        <strain evidence="3">HGW-Wallbacteria-1</strain>
    </source>
</reference>
<evidence type="ECO:0000313" key="4">
    <source>
        <dbReference type="Proteomes" id="UP000233256"/>
    </source>
</evidence>
<dbReference type="PANTHER" id="PTHR32282:SF33">
    <property type="entry name" value="PEPTIDOGLYCAN GLYCOSYLTRANSFERASE"/>
    <property type="match status" value="1"/>
</dbReference>
<dbReference type="InterPro" id="IPR036950">
    <property type="entry name" value="PBP_transglycosylase"/>
</dbReference>
<feature type="domain" description="Glycosyl transferase family 51" evidence="2">
    <location>
        <begin position="41"/>
        <end position="190"/>
    </location>
</feature>
<organism evidence="3 4">
    <name type="scientific">Candidatus Wallbacteria bacterium HGW-Wallbacteria-1</name>
    <dbReference type="NCBI Taxonomy" id="2013854"/>
    <lineage>
        <taxon>Bacteria</taxon>
        <taxon>Candidatus Walliibacteriota</taxon>
    </lineage>
</organism>
<name>A0A2N1PI69_9BACT</name>
<dbReference type="Pfam" id="PF00912">
    <property type="entry name" value="Transgly"/>
    <property type="match status" value="1"/>
</dbReference>
<evidence type="ECO:0000256" key="1">
    <source>
        <dbReference type="ARBA" id="ARBA00022679"/>
    </source>
</evidence>
<dbReference type="GO" id="GO:0009252">
    <property type="term" value="P:peptidoglycan biosynthetic process"/>
    <property type="evidence" value="ECO:0007669"/>
    <property type="project" value="TreeGrafter"/>
</dbReference>
<keyword evidence="1" id="KW-0808">Transferase</keyword>
<dbReference type="PANTHER" id="PTHR32282">
    <property type="entry name" value="BINDING PROTEIN TRANSPEPTIDASE, PUTATIVE-RELATED"/>
    <property type="match status" value="1"/>
</dbReference>
<evidence type="ECO:0000313" key="3">
    <source>
        <dbReference type="EMBL" id="PKK88037.1"/>
    </source>
</evidence>
<dbReference type="GO" id="GO:0030288">
    <property type="term" value="C:outer membrane-bounded periplasmic space"/>
    <property type="evidence" value="ECO:0007669"/>
    <property type="project" value="TreeGrafter"/>
</dbReference>
<evidence type="ECO:0000259" key="2">
    <source>
        <dbReference type="Pfam" id="PF00912"/>
    </source>
</evidence>
<dbReference type="InterPro" id="IPR001264">
    <property type="entry name" value="Glyco_trans_51"/>
</dbReference>